<dbReference type="OMA" id="YYVQLAT"/>
<gene>
    <name evidence="3" type="ORF">MAPG_10065</name>
</gene>
<feature type="compositionally biased region" description="Low complexity" evidence="1">
    <location>
        <begin position="267"/>
        <end position="303"/>
    </location>
</feature>
<feature type="compositionally biased region" description="Polar residues" evidence="1">
    <location>
        <begin position="56"/>
        <end position="66"/>
    </location>
</feature>
<dbReference type="PROSITE" id="PS01159">
    <property type="entry name" value="WW_DOMAIN_1"/>
    <property type="match status" value="1"/>
</dbReference>
<reference evidence="5" key="1">
    <citation type="submission" date="2010-05" db="EMBL/GenBank/DDBJ databases">
        <title>The genome sequence of Magnaporthe poae strain ATCC 64411.</title>
        <authorList>
            <person name="Ma L.-J."/>
            <person name="Dead R."/>
            <person name="Young S."/>
            <person name="Zeng Q."/>
            <person name="Koehrsen M."/>
            <person name="Alvarado L."/>
            <person name="Berlin A."/>
            <person name="Chapman S.B."/>
            <person name="Chen Z."/>
            <person name="Freedman E."/>
            <person name="Gellesch M."/>
            <person name="Goldberg J."/>
            <person name="Griggs A."/>
            <person name="Gujja S."/>
            <person name="Heilman E.R."/>
            <person name="Heiman D."/>
            <person name="Hepburn T."/>
            <person name="Howarth C."/>
            <person name="Jen D."/>
            <person name="Larson L."/>
            <person name="Mehta T."/>
            <person name="Neiman D."/>
            <person name="Pearson M."/>
            <person name="Roberts A."/>
            <person name="Saif S."/>
            <person name="Shea T."/>
            <person name="Shenoy N."/>
            <person name="Sisk P."/>
            <person name="Stolte C."/>
            <person name="Sykes S."/>
            <person name="Walk T."/>
            <person name="White J."/>
            <person name="Yandava C."/>
            <person name="Haas B."/>
            <person name="Nusbaum C."/>
            <person name="Birren B."/>
        </authorList>
    </citation>
    <scope>NUCLEOTIDE SEQUENCE [LARGE SCALE GENOMIC DNA]</scope>
    <source>
        <strain evidence="5">ATCC 64411 / 73-15</strain>
    </source>
</reference>
<feature type="region of interest" description="Disordered" evidence="1">
    <location>
        <begin position="44"/>
        <end position="127"/>
    </location>
</feature>
<feature type="region of interest" description="Disordered" evidence="1">
    <location>
        <begin position="206"/>
        <end position="369"/>
    </location>
</feature>
<dbReference type="EMBL" id="GL876977">
    <property type="protein sequence ID" value="KLU91547.1"/>
    <property type="molecule type" value="Genomic_DNA"/>
</dbReference>
<dbReference type="STRING" id="644358.A0A0C4EBL3"/>
<feature type="compositionally biased region" description="Pro residues" evidence="1">
    <location>
        <begin position="304"/>
        <end position="315"/>
    </location>
</feature>
<accession>A0A0C4EBL3</accession>
<evidence type="ECO:0000259" key="2">
    <source>
        <dbReference type="PROSITE" id="PS50020"/>
    </source>
</evidence>
<dbReference type="InterPro" id="IPR036020">
    <property type="entry name" value="WW_dom_sf"/>
</dbReference>
<dbReference type="InterPro" id="IPR001202">
    <property type="entry name" value="WW_dom"/>
</dbReference>
<dbReference type="Pfam" id="PF00397">
    <property type="entry name" value="WW"/>
    <property type="match status" value="1"/>
</dbReference>
<feature type="compositionally biased region" description="Low complexity" evidence="1">
    <location>
        <begin position="325"/>
        <end position="351"/>
    </location>
</feature>
<evidence type="ECO:0000313" key="3">
    <source>
        <dbReference type="EMBL" id="KLU91547.1"/>
    </source>
</evidence>
<reference evidence="4" key="4">
    <citation type="journal article" date="2015" name="G3 (Bethesda)">
        <title>Genome sequences of three phytopathogenic species of the Magnaporthaceae family of fungi.</title>
        <authorList>
            <person name="Okagaki L.H."/>
            <person name="Nunes C.C."/>
            <person name="Sailsbery J."/>
            <person name="Clay B."/>
            <person name="Brown D."/>
            <person name="John T."/>
            <person name="Oh Y."/>
            <person name="Young N."/>
            <person name="Fitzgerald M."/>
            <person name="Haas B.J."/>
            <person name="Zeng Q."/>
            <person name="Young S."/>
            <person name="Adiconis X."/>
            <person name="Fan L."/>
            <person name="Levin J.Z."/>
            <person name="Mitchell T.K."/>
            <person name="Okubara P.A."/>
            <person name="Farman M.L."/>
            <person name="Kohn L.M."/>
            <person name="Birren B."/>
            <person name="Ma L.-J."/>
            <person name="Dean R.A."/>
        </authorList>
    </citation>
    <scope>NUCLEOTIDE SEQUENCE</scope>
    <source>
        <strain evidence="4">ATCC 64411 / 73-15</strain>
    </source>
</reference>
<organism evidence="4 5">
    <name type="scientific">Magnaporthiopsis poae (strain ATCC 64411 / 73-15)</name>
    <name type="common">Kentucky bluegrass fungus</name>
    <name type="synonym">Magnaporthe poae</name>
    <dbReference type="NCBI Taxonomy" id="644358"/>
    <lineage>
        <taxon>Eukaryota</taxon>
        <taxon>Fungi</taxon>
        <taxon>Dikarya</taxon>
        <taxon>Ascomycota</taxon>
        <taxon>Pezizomycotina</taxon>
        <taxon>Sordariomycetes</taxon>
        <taxon>Sordariomycetidae</taxon>
        <taxon>Magnaporthales</taxon>
        <taxon>Magnaporthaceae</taxon>
        <taxon>Magnaporthiopsis</taxon>
    </lineage>
</organism>
<feature type="region of interest" description="Disordered" evidence="1">
    <location>
        <begin position="165"/>
        <end position="186"/>
    </location>
</feature>
<dbReference type="VEuPathDB" id="FungiDB:MAPG_10065"/>
<reference evidence="3" key="3">
    <citation type="submission" date="2011-03" db="EMBL/GenBank/DDBJ databases">
        <title>Annotation of Magnaporthe poae ATCC 64411.</title>
        <authorList>
            <person name="Ma L.-J."/>
            <person name="Dead R."/>
            <person name="Young S.K."/>
            <person name="Zeng Q."/>
            <person name="Gargeya S."/>
            <person name="Fitzgerald M."/>
            <person name="Haas B."/>
            <person name="Abouelleil A."/>
            <person name="Alvarado L."/>
            <person name="Arachchi H.M."/>
            <person name="Berlin A."/>
            <person name="Brown A."/>
            <person name="Chapman S.B."/>
            <person name="Chen Z."/>
            <person name="Dunbar C."/>
            <person name="Freedman E."/>
            <person name="Gearin G."/>
            <person name="Gellesch M."/>
            <person name="Goldberg J."/>
            <person name="Griggs A."/>
            <person name="Gujja S."/>
            <person name="Heiman D."/>
            <person name="Howarth C."/>
            <person name="Larson L."/>
            <person name="Lui A."/>
            <person name="MacDonald P.J.P."/>
            <person name="Mehta T."/>
            <person name="Montmayeur A."/>
            <person name="Murphy C."/>
            <person name="Neiman D."/>
            <person name="Pearson M."/>
            <person name="Priest M."/>
            <person name="Roberts A."/>
            <person name="Saif S."/>
            <person name="Shea T."/>
            <person name="Shenoy N."/>
            <person name="Sisk P."/>
            <person name="Stolte C."/>
            <person name="Sykes S."/>
            <person name="Yandava C."/>
            <person name="Wortman J."/>
            <person name="Nusbaum C."/>
            <person name="Birren B."/>
        </authorList>
    </citation>
    <scope>NUCLEOTIDE SEQUENCE</scope>
    <source>
        <strain evidence="3">ATCC 64411</strain>
    </source>
</reference>
<dbReference type="Proteomes" id="UP000011715">
    <property type="component" value="Unassembled WGS sequence"/>
</dbReference>
<sequence length="369" mass="38255">MAGTASPGAPGPSVAPPPLPSGWIAQWDESTRKYYYVELGTGRSQWDVPTQPAPTAISTPANSSVNHPYGIPPSGASPAQQPRIITHADGSQTIQHADGRMEPILPPGTAGAPDGTRGMDGPTGDRGFGTFAQNALNSFTGKQGGGGGGIGNFGGKVASGLVSSLFSSGGDKPQPQNYHGAPHTGAGAHASGGLAGAVMGGVATMFGGTQGKPSGNFGYSNPGPASYSGTAPPKSYQPPSQPGPSPTTHSAPAAQHQPSPSFPQRTQPSPSYHQPQHSPSYQQPQQSPSFQQPQHSSAYQQPPHQQPPHQQPPAPYGGYSQRPPYGGQPQYEHHQQPPYGGQHQYSHQSPYPNHPPPPGQPGYQSHQRY</sequence>
<dbReference type="Gene3D" id="2.20.70.10">
    <property type="match status" value="1"/>
</dbReference>
<reference evidence="4" key="5">
    <citation type="submission" date="2015-06" db="UniProtKB">
        <authorList>
            <consortium name="EnsemblFungi"/>
        </authorList>
    </citation>
    <scope>IDENTIFICATION</scope>
    <source>
        <strain evidence="4">ATCC 64411</strain>
    </source>
</reference>
<reference evidence="3" key="2">
    <citation type="submission" date="2010-05" db="EMBL/GenBank/DDBJ databases">
        <title>The Genome Sequence of Magnaporthe poae strain ATCC 64411.</title>
        <authorList>
            <consortium name="The Broad Institute Genome Sequencing Platform"/>
            <consortium name="Broad Institute Genome Sequencing Center for Infectious Disease"/>
            <person name="Ma L.-J."/>
            <person name="Dead R."/>
            <person name="Young S."/>
            <person name="Zeng Q."/>
            <person name="Koehrsen M."/>
            <person name="Alvarado L."/>
            <person name="Berlin A."/>
            <person name="Chapman S.B."/>
            <person name="Chen Z."/>
            <person name="Freedman E."/>
            <person name="Gellesch M."/>
            <person name="Goldberg J."/>
            <person name="Griggs A."/>
            <person name="Gujja S."/>
            <person name="Heilman E.R."/>
            <person name="Heiman D."/>
            <person name="Hepburn T."/>
            <person name="Howarth C."/>
            <person name="Jen D."/>
            <person name="Larson L."/>
            <person name="Mehta T."/>
            <person name="Neiman D."/>
            <person name="Pearson M."/>
            <person name="Roberts A."/>
            <person name="Saif S."/>
            <person name="Shea T."/>
            <person name="Shenoy N."/>
            <person name="Sisk P."/>
            <person name="Stolte C."/>
            <person name="Sykes S."/>
            <person name="Walk T."/>
            <person name="White J."/>
            <person name="Yandava C."/>
            <person name="Haas B."/>
            <person name="Nusbaum C."/>
            <person name="Birren B."/>
        </authorList>
    </citation>
    <scope>NUCLEOTIDE SEQUENCE</scope>
    <source>
        <strain evidence="3">ATCC 64411</strain>
    </source>
</reference>
<dbReference type="SUPFAM" id="SSF51045">
    <property type="entry name" value="WW domain"/>
    <property type="match status" value="1"/>
</dbReference>
<dbReference type="PROSITE" id="PS50020">
    <property type="entry name" value="WW_DOMAIN_2"/>
    <property type="match status" value="1"/>
</dbReference>
<dbReference type="EnsemblFungi" id="MAPG_10065T0">
    <property type="protein sequence ID" value="MAPG_10065T0"/>
    <property type="gene ID" value="MAPG_10065"/>
</dbReference>
<name>A0A0C4EBL3_MAGP6</name>
<protein>
    <recommendedName>
        <fullName evidence="2">WW domain-containing protein</fullName>
    </recommendedName>
</protein>
<dbReference type="eggNOG" id="ENOG502S4HG">
    <property type="taxonomic scope" value="Eukaryota"/>
</dbReference>
<evidence type="ECO:0000256" key="1">
    <source>
        <dbReference type="SAM" id="MobiDB-lite"/>
    </source>
</evidence>
<dbReference type="CDD" id="cd00201">
    <property type="entry name" value="WW"/>
    <property type="match status" value="1"/>
</dbReference>
<evidence type="ECO:0000313" key="5">
    <source>
        <dbReference type="Proteomes" id="UP000011715"/>
    </source>
</evidence>
<proteinExistence type="predicted"/>
<feature type="compositionally biased region" description="Polar residues" evidence="1">
    <location>
        <begin position="256"/>
        <end position="266"/>
    </location>
</feature>
<dbReference type="OrthoDB" id="2367685at2759"/>
<dbReference type="SMART" id="SM00456">
    <property type="entry name" value="WW"/>
    <property type="match status" value="1"/>
</dbReference>
<dbReference type="AlphaFoldDB" id="A0A0C4EBL3"/>
<feature type="region of interest" description="Disordered" evidence="1">
    <location>
        <begin position="1"/>
        <end position="21"/>
    </location>
</feature>
<feature type="domain" description="WW" evidence="2">
    <location>
        <begin position="17"/>
        <end position="51"/>
    </location>
</feature>
<feature type="compositionally biased region" description="Pro residues" evidence="1">
    <location>
        <begin position="235"/>
        <end position="245"/>
    </location>
</feature>
<keyword evidence="5" id="KW-1185">Reference proteome</keyword>
<dbReference type="EMBL" id="ADBL01002581">
    <property type="status" value="NOT_ANNOTATED_CDS"/>
    <property type="molecule type" value="Genomic_DNA"/>
</dbReference>
<evidence type="ECO:0000313" key="4">
    <source>
        <dbReference type="EnsemblFungi" id="MAPG_10065T0"/>
    </source>
</evidence>
<feature type="compositionally biased region" description="Pro residues" evidence="1">
    <location>
        <begin position="9"/>
        <end position="20"/>
    </location>
</feature>